<dbReference type="PANTHER" id="PTHR42879">
    <property type="entry name" value="3-OXOACYL-(ACYL-CARRIER-PROTEIN) REDUCTASE"/>
    <property type="match status" value="1"/>
</dbReference>
<comment type="catalytic activity">
    <reaction evidence="9">
        <text>a (3R)-hydroxyacyl-[ACP] + NADP(+) = a 3-oxoacyl-[ACP] + NADPH + H(+)</text>
        <dbReference type="Rhea" id="RHEA:17397"/>
        <dbReference type="Rhea" id="RHEA-COMP:9916"/>
        <dbReference type="Rhea" id="RHEA-COMP:9945"/>
        <dbReference type="ChEBI" id="CHEBI:15378"/>
        <dbReference type="ChEBI" id="CHEBI:57783"/>
        <dbReference type="ChEBI" id="CHEBI:58349"/>
        <dbReference type="ChEBI" id="CHEBI:78776"/>
        <dbReference type="ChEBI" id="CHEBI:78827"/>
        <dbReference type="EC" id="1.1.1.100"/>
    </reaction>
</comment>
<organism evidence="12">
    <name type="scientific">Arabidopsis lyrata subsp. lyrata</name>
    <name type="common">Lyre-leaved rock-cress</name>
    <dbReference type="NCBI Taxonomy" id="81972"/>
    <lineage>
        <taxon>Eukaryota</taxon>
        <taxon>Viridiplantae</taxon>
        <taxon>Streptophyta</taxon>
        <taxon>Embryophyta</taxon>
        <taxon>Tracheophyta</taxon>
        <taxon>Spermatophyta</taxon>
        <taxon>Magnoliopsida</taxon>
        <taxon>eudicotyledons</taxon>
        <taxon>Gunneridae</taxon>
        <taxon>Pentapetalae</taxon>
        <taxon>rosids</taxon>
        <taxon>malvids</taxon>
        <taxon>Brassicales</taxon>
        <taxon>Brassicaceae</taxon>
        <taxon>Camelineae</taxon>
        <taxon>Arabidopsis</taxon>
    </lineage>
</organism>
<evidence type="ECO:0000256" key="1">
    <source>
        <dbReference type="ARBA" id="ARBA00005194"/>
    </source>
</evidence>
<dbReference type="Pfam" id="PF00106">
    <property type="entry name" value="adh_short"/>
    <property type="match status" value="1"/>
</dbReference>
<dbReference type="STRING" id="81972.D7MER1"/>
<keyword evidence="5" id="KW-0444">Lipid biosynthesis</keyword>
<dbReference type="EC" id="1.1.1.100" evidence="4"/>
<evidence type="ECO:0000313" key="12">
    <source>
        <dbReference type="Proteomes" id="UP000008694"/>
    </source>
</evidence>
<keyword evidence="10" id="KW-0472">Membrane</keyword>
<keyword evidence="10" id="KW-1133">Transmembrane helix</keyword>
<keyword evidence="7" id="KW-0521">NADP</keyword>
<keyword evidence="10" id="KW-0812">Transmembrane</keyword>
<dbReference type="InterPro" id="IPR050259">
    <property type="entry name" value="SDR"/>
</dbReference>
<feature type="transmembrane region" description="Helical" evidence="10">
    <location>
        <begin position="64"/>
        <end position="85"/>
    </location>
</feature>
<dbReference type="AlphaFoldDB" id="D7MER1"/>
<dbReference type="GO" id="GO:0004316">
    <property type="term" value="F:3-oxoacyl-[acyl-carrier-protein] reductase (NADPH) activity"/>
    <property type="evidence" value="ECO:0007669"/>
    <property type="project" value="UniProtKB-EC"/>
</dbReference>
<dbReference type="InterPro" id="IPR002347">
    <property type="entry name" value="SDR_fam"/>
</dbReference>
<comment type="subunit">
    <text evidence="3">Homotetramer.</text>
</comment>
<dbReference type="Gene3D" id="3.40.50.720">
    <property type="entry name" value="NAD(P)-binding Rossmann-like Domain"/>
    <property type="match status" value="1"/>
</dbReference>
<evidence type="ECO:0000256" key="10">
    <source>
        <dbReference type="SAM" id="Phobius"/>
    </source>
</evidence>
<dbReference type="GO" id="GO:0006633">
    <property type="term" value="P:fatty acid biosynthetic process"/>
    <property type="evidence" value="ECO:0007669"/>
    <property type="project" value="UniProtKB-KW"/>
</dbReference>
<accession>D7MER1</accession>
<evidence type="ECO:0000256" key="7">
    <source>
        <dbReference type="ARBA" id="ARBA00022857"/>
    </source>
</evidence>
<dbReference type="eggNOG" id="KOG1200">
    <property type="taxonomic scope" value="Eukaryota"/>
</dbReference>
<evidence type="ECO:0000256" key="6">
    <source>
        <dbReference type="ARBA" id="ARBA00022832"/>
    </source>
</evidence>
<evidence type="ECO:0000256" key="4">
    <source>
        <dbReference type="ARBA" id="ARBA00012948"/>
    </source>
</evidence>
<sequence>MLSQTEYGGQAITLGGDVSKAADVDAMMKTALNKWGTIDVVVNNSGITRDTLLIRMKQSQWDKVISLNLTCVFLCTQVSIPPILLKY</sequence>
<dbReference type="EMBL" id="GL348719">
    <property type="protein sequence ID" value="EFH44093.1"/>
    <property type="molecule type" value="Genomic_DNA"/>
</dbReference>
<proteinExistence type="inferred from homology"/>
<evidence type="ECO:0000256" key="5">
    <source>
        <dbReference type="ARBA" id="ARBA00022516"/>
    </source>
</evidence>
<dbReference type="PANTHER" id="PTHR42879:SF2">
    <property type="entry name" value="3-OXOACYL-[ACYL-CARRIER-PROTEIN] REDUCTASE FABG"/>
    <property type="match status" value="1"/>
</dbReference>
<keyword evidence="6" id="KW-0276">Fatty acid metabolism</keyword>
<dbReference type="HOGENOM" id="CLU_2486401_0_0_1"/>
<protein>
    <recommendedName>
        <fullName evidence="4">3-oxoacyl-[acyl-carrier-protein] reductase</fullName>
        <ecNumber evidence="4">1.1.1.100</ecNumber>
    </recommendedName>
</protein>
<comment type="similarity">
    <text evidence="2">Belongs to the short-chain dehydrogenases/reductases (SDR) family.</text>
</comment>
<dbReference type="InterPro" id="IPR036291">
    <property type="entry name" value="NAD(P)-bd_dom_sf"/>
</dbReference>
<reference evidence="12" key="1">
    <citation type="journal article" date="2011" name="Nat. Genet.">
        <title>The Arabidopsis lyrata genome sequence and the basis of rapid genome size change.</title>
        <authorList>
            <person name="Hu T.T."/>
            <person name="Pattyn P."/>
            <person name="Bakker E.G."/>
            <person name="Cao J."/>
            <person name="Cheng J.-F."/>
            <person name="Clark R.M."/>
            <person name="Fahlgren N."/>
            <person name="Fawcett J.A."/>
            <person name="Grimwood J."/>
            <person name="Gundlach H."/>
            <person name="Haberer G."/>
            <person name="Hollister J.D."/>
            <person name="Ossowski S."/>
            <person name="Ottilar R.P."/>
            <person name="Salamov A.A."/>
            <person name="Schneeberger K."/>
            <person name="Spannagl M."/>
            <person name="Wang X."/>
            <person name="Yang L."/>
            <person name="Nasrallah M.E."/>
            <person name="Bergelson J."/>
            <person name="Carrington J.C."/>
            <person name="Gaut B.S."/>
            <person name="Schmutz J."/>
            <person name="Mayer K.F.X."/>
            <person name="Van de Peer Y."/>
            <person name="Grigoriev I.V."/>
            <person name="Nordborg M."/>
            <person name="Weigel D."/>
            <person name="Guo Y.-L."/>
        </authorList>
    </citation>
    <scope>NUCLEOTIDE SEQUENCE [LARGE SCALE GENOMIC DNA]</scope>
    <source>
        <strain evidence="12">cv. MN47</strain>
    </source>
</reference>
<keyword evidence="8" id="KW-0275">Fatty acid biosynthesis</keyword>
<evidence type="ECO:0000313" key="11">
    <source>
        <dbReference type="EMBL" id="EFH44093.1"/>
    </source>
</evidence>
<evidence type="ECO:0000256" key="9">
    <source>
        <dbReference type="ARBA" id="ARBA00048508"/>
    </source>
</evidence>
<gene>
    <name evidence="11" type="ORF">ARALYDRAFT_914501</name>
</gene>
<keyword evidence="12" id="KW-1185">Reference proteome</keyword>
<dbReference type="Gramene" id="scaffold_702243.1">
    <property type="protein sequence ID" value="scaffold_702243.1"/>
    <property type="gene ID" value="scaffold_702243.1"/>
</dbReference>
<evidence type="ECO:0000256" key="3">
    <source>
        <dbReference type="ARBA" id="ARBA00011881"/>
    </source>
</evidence>
<name>D7MER1_ARALL</name>
<keyword evidence="8" id="KW-0443">Lipid metabolism</keyword>
<dbReference type="Proteomes" id="UP000008694">
    <property type="component" value="Unassembled WGS sequence"/>
</dbReference>
<comment type="pathway">
    <text evidence="1">Lipid metabolism; fatty acid biosynthesis.</text>
</comment>
<evidence type="ECO:0000256" key="8">
    <source>
        <dbReference type="ARBA" id="ARBA00023160"/>
    </source>
</evidence>
<evidence type="ECO:0000256" key="2">
    <source>
        <dbReference type="ARBA" id="ARBA00006484"/>
    </source>
</evidence>
<dbReference type="SUPFAM" id="SSF51735">
    <property type="entry name" value="NAD(P)-binding Rossmann-fold domains"/>
    <property type="match status" value="1"/>
</dbReference>